<keyword evidence="7" id="KW-1133">Transmembrane helix</keyword>
<evidence type="ECO:0000313" key="9">
    <source>
        <dbReference type="Proteomes" id="UP000037660"/>
    </source>
</evidence>
<organism evidence="8 9">
    <name type="scientific">Piscinibacter sakaiensis</name>
    <name type="common">Ideonella sakaiensis</name>
    <dbReference type="NCBI Taxonomy" id="1547922"/>
    <lineage>
        <taxon>Bacteria</taxon>
        <taxon>Pseudomonadati</taxon>
        <taxon>Pseudomonadota</taxon>
        <taxon>Betaproteobacteria</taxon>
        <taxon>Burkholderiales</taxon>
        <taxon>Sphaerotilaceae</taxon>
        <taxon>Piscinibacter</taxon>
    </lineage>
</organism>
<dbReference type="OrthoDB" id="8141296at2"/>
<dbReference type="GO" id="GO:0016998">
    <property type="term" value="P:cell wall macromolecule catabolic process"/>
    <property type="evidence" value="ECO:0007669"/>
    <property type="project" value="InterPro"/>
</dbReference>
<gene>
    <name evidence="8" type="ORF">ISF6_4078</name>
</gene>
<evidence type="ECO:0000256" key="2">
    <source>
        <dbReference type="ARBA" id="ARBA00022529"/>
    </source>
</evidence>
<dbReference type="STRING" id="1547922.ISF6_4078"/>
<dbReference type="InterPro" id="IPR051018">
    <property type="entry name" value="Bacteriophage_GH24"/>
</dbReference>
<dbReference type="RefSeq" id="WP_054021794.1">
    <property type="nucleotide sequence ID" value="NZ_BBYR01000060.1"/>
</dbReference>
<sequence>MTPLRRLPSRARQIGRAARLVIAGLSLSAAGLVGIAVHEGYSERAYPDPVHGTKVPTIGFGSTAGVKMGDTTDPVSALQRKEREVRVFEGAIKACVTVPLYQAEYDAYVDLAYNIGPGRDGVADGFCWAKRGGPSNLVRRLNAGDYVGACNAILDWRYAGGQDCSVSRSCRGLWLRRQQLQQRCLGAEGAAQ</sequence>
<dbReference type="CDD" id="cd16901">
    <property type="entry name" value="lyz_P1"/>
    <property type="match status" value="1"/>
</dbReference>
<keyword evidence="4 6" id="KW-0378">Hydrolase</keyword>
<dbReference type="GO" id="GO:0003796">
    <property type="term" value="F:lysozyme activity"/>
    <property type="evidence" value="ECO:0007669"/>
    <property type="project" value="UniProtKB-EC"/>
</dbReference>
<keyword evidence="5 6" id="KW-0326">Glycosidase</keyword>
<protein>
    <recommendedName>
        <fullName evidence="6">Lysozyme</fullName>
        <ecNumber evidence="6">3.2.1.17</ecNumber>
    </recommendedName>
</protein>
<dbReference type="GO" id="GO:0031640">
    <property type="term" value="P:killing of cells of another organism"/>
    <property type="evidence" value="ECO:0007669"/>
    <property type="project" value="UniProtKB-KW"/>
</dbReference>
<name>A0A0K8P5T9_PISS1</name>
<dbReference type="InterPro" id="IPR002196">
    <property type="entry name" value="Glyco_hydro_24"/>
</dbReference>
<dbReference type="InterPro" id="IPR023347">
    <property type="entry name" value="Lysozyme_dom_sf"/>
</dbReference>
<dbReference type="EC" id="3.2.1.17" evidence="6"/>
<dbReference type="Gene3D" id="1.10.530.40">
    <property type="match status" value="1"/>
</dbReference>
<dbReference type="AlphaFoldDB" id="A0A0K8P5T9"/>
<dbReference type="HAMAP" id="MF_04110">
    <property type="entry name" value="ENDOLYSIN_T4"/>
    <property type="match status" value="1"/>
</dbReference>
<evidence type="ECO:0000256" key="7">
    <source>
        <dbReference type="SAM" id="Phobius"/>
    </source>
</evidence>
<proteinExistence type="inferred from homology"/>
<evidence type="ECO:0000256" key="1">
    <source>
        <dbReference type="ARBA" id="ARBA00000632"/>
    </source>
</evidence>
<dbReference type="Pfam" id="PF00959">
    <property type="entry name" value="Phage_lysozyme"/>
    <property type="match status" value="1"/>
</dbReference>
<dbReference type="EMBL" id="BBYR01000060">
    <property type="protein sequence ID" value="GAP37884.1"/>
    <property type="molecule type" value="Genomic_DNA"/>
</dbReference>
<dbReference type="GO" id="GO:0042742">
    <property type="term" value="P:defense response to bacterium"/>
    <property type="evidence" value="ECO:0007669"/>
    <property type="project" value="UniProtKB-KW"/>
</dbReference>
<comment type="caution">
    <text evidence="8">The sequence shown here is derived from an EMBL/GenBank/DDBJ whole genome shotgun (WGS) entry which is preliminary data.</text>
</comment>
<dbReference type="GO" id="GO:0009253">
    <property type="term" value="P:peptidoglycan catabolic process"/>
    <property type="evidence" value="ECO:0007669"/>
    <property type="project" value="InterPro"/>
</dbReference>
<evidence type="ECO:0000313" key="8">
    <source>
        <dbReference type="EMBL" id="GAP37884.1"/>
    </source>
</evidence>
<keyword evidence="9" id="KW-1185">Reference proteome</keyword>
<reference evidence="9" key="1">
    <citation type="submission" date="2015-07" db="EMBL/GenBank/DDBJ databases">
        <title>Discovery of a poly(ethylene terephthalate assimilation.</title>
        <authorList>
            <person name="Yoshida S."/>
            <person name="Hiraga K."/>
            <person name="Takehana T."/>
            <person name="Taniguchi I."/>
            <person name="Yamaji H."/>
            <person name="Maeda Y."/>
            <person name="Toyohara K."/>
            <person name="Miyamoto K."/>
            <person name="Kimura Y."/>
            <person name="Oda K."/>
        </authorList>
    </citation>
    <scope>NUCLEOTIDE SEQUENCE [LARGE SCALE GENOMIC DNA]</scope>
    <source>
        <strain evidence="9">NBRC 110686 / TISTR 2288 / 201-F6</strain>
    </source>
</reference>
<dbReference type="InterPro" id="IPR034690">
    <property type="entry name" value="Endolysin_T4_type"/>
</dbReference>
<feature type="transmembrane region" description="Helical" evidence="7">
    <location>
        <begin position="20"/>
        <end position="37"/>
    </location>
</feature>
<dbReference type="Proteomes" id="UP000037660">
    <property type="component" value="Unassembled WGS sequence"/>
</dbReference>
<keyword evidence="7" id="KW-0812">Transmembrane</keyword>
<dbReference type="InterPro" id="IPR023346">
    <property type="entry name" value="Lysozyme-like_dom_sf"/>
</dbReference>
<dbReference type="PANTHER" id="PTHR38107:SF3">
    <property type="entry name" value="LYSOZYME RRRD-RELATED"/>
    <property type="match status" value="1"/>
</dbReference>
<dbReference type="PANTHER" id="PTHR38107">
    <property type="match status" value="1"/>
</dbReference>
<evidence type="ECO:0000256" key="4">
    <source>
        <dbReference type="ARBA" id="ARBA00022801"/>
    </source>
</evidence>
<evidence type="ECO:0000256" key="6">
    <source>
        <dbReference type="RuleBase" id="RU003788"/>
    </source>
</evidence>
<accession>A0A0K8P5T9</accession>
<keyword evidence="3 6" id="KW-0081">Bacteriolytic enzyme</keyword>
<evidence type="ECO:0000256" key="3">
    <source>
        <dbReference type="ARBA" id="ARBA00022638"/>
    </source>
</evidence>
<comment type="catalytic activity">
    <reaction evidence="1 6">
        <text>Hydrolysis of (1-&gt;4)-beta-linkages between N-acetylmuramic acid and N-acetyl-D-glucosamine residues in a peptidoglycan and between N-acetyl-D-glucosamine residues in chitodextrins.</text>
        <dbReference type="EC" id="3.2.1.17"/>
    </reaction>
</comment>
<keyword evidence="2 6" id="KW-0929">Antimicrobial</keyword>
<dbReference type="SUPFAM" id="SSF53955">
    <property type="entry name" value="Lysozyme-like"/>
    <property type="match status" value="1"/>
</dbReference>
<reference evidence="8 9" key="2">
    <citation type="journal article" date="2016" name="Science">
        <title>A bacterium that degrades and assimilates poly(ethylene terephthalate).</title>
        <authorList>
            <person name="Yoshida S."/>
            <person name="Hiraga K."/>
            <person name="Takehana T."/>
            <person name="Taniguchi I."/>
            <person name="Yamaji H."/>
            <person name="Maeda Y."/>
            <person name="Toyohara K."/>
            <person name="Miyamoto K."/>
            <person name="Kimura Y."/>
            <person name="Oda K."/>
        </authorList>
    </citation>
    <scope>NUCLEOTIDE SEQUENCE [LARGE SCALE GENOMIC DNA]</scope>
    <source>
        <strain evidence="9">NBRC 110686 / TISTR 2288 / 201-F6</strain>
    </source>
</reference>
<keyword evidence="7" id="KW-0472">Membrane</keyword>
<evidence type="ECO:0000256" key="5">
    <source>
        <dbReference type="ARBA" id="ARBA00023295"/>
    </source>
</evidence>
<comment type="similarity">
    <text evidence="6">Belongs to the glycosyl hydrolase 24 family.</text>
</comment>